<keyword evidence="5 6" id="KW-0472">Membrane</keyword>
<dbReference type="GO" id="GO:0005886">
    <property type="term" value="C:plasma membrane"/>
    <property type="evidence" value="ECO:0007669"/>
    <property type="project" value="UniProtKB-SubCell"/>
</dbReference>
<protein>
    <submittedName>
        <fullName evidence="9">Competence protein ComEC</fullName>
    </submittedName>
</protein>
<evidence type="ECO:0000313" key="9">
    <source>
        <dbReference type="EMBL" id="KGF53037.1"/>
    </source>
</evidence>
<organism evidence="9 10">
    <name type="scientific">Prevotella amnii DNF00058</name>
    <dbReference type="NCBI Taxonomy" id="1401066"/>
    <lineage>
        <taxon>Bacteria</taxon>
        <taxon>Pseudomonadati</taxon>
        <taxon>Bacteroidota</taxon>
        <taxon>Bacteroidia</taxon>
        <taxon>Bacteroidales</taxon>
        <taxon>Prevotellaceae</taxon>
        <taxon>Prevotella</taxon>
    </lineage>
</organism>
<evidence type="ECO:0000259" key="8">
    <source>
        <dbReference type="Pfam" id="PF13567"/>
    </source>
</evidence>
<feature type="domain" description="DUF4131" evidence="8">
    <location>
        <begin position="43"/>
        <end position="192"/>
    </location>
</feature>
<keyword evidence="2" id="KW-1003">Cell membrane</keyword>
<dbReference type="RefSeq" id="WP_036854040.1">
    <property type="nucleotide sequence ID" value="NZ_JRNU01000003.1"/>
</dbReference>
<dbReference type="Pfam" id="PF13567">
    <property type="entry name" value="DUF4131"/>
    <property type="match status" value="1"/>
</dbReference>
<sequence>MDTEFITHQNSQGIDIQLYPVLRLVIFFILGIIVGYSCSTITSFYFWGILLVASFFLCLFLKKKKLWQSVSVFILVAIVGGWYSSFCCLRLSKTLPKGKHFYKAVMLTEPTRHGKVMMADMLIFLQRKTLKVKTSILCDTISKHYSTLHLADGVLLYGELEAPTNFANSSFDYAEYLKLHGYSAELFIFDSQWQKEKISLSSMSYIDRTLLFAKVLRTHCVSMLQRVIHDNQLAVVSAMMLGDRSYIKKSLKEDYSVTGATHVMALSGLHLSIIYSILWFLFSGLGNLSLFFRLKEIKHFLLIITIWAYVFLVGFSPSIVRSALMLSIYSFIALLGCKKVSINILSVVAFCILLYDPFVLFDVSFQLSFAAIVSILLYYPQINKLLNKSFLCKYKIFERIFQMFTITLSAQIGTAPLIAFYFSKLPTYFFLSSFIAIPCTTIILYAGVFFFIFIWLTPLQWLLGQVLYLTTTFLNNSLHWLSSLPMASIFVGNITAYQVVLVYFMLIILLLVISFFNREIRFR</sequence>
<reference evidence="9 10" key="1">
    <citation type="submission" date="2014-07" db="EMBL/GenBank/DDBJ databases">
        <authorList>
            <person name="McCorrison J."/>
            <person name="Sanka R."/>
            <person name="Torralba M."/>
            <person name="Gillis M."/>
            <person name="Haft D.H."/>
            <person name="Methe B."/>
            <person name="Sutton G."/>
            <person name="Nelson K.E."/>
        </authorList>
    </citation>
    <scope>NUCLEOTIDE SEQUENCE [LARGE SCALE GENOMIC DNA]</scope>
    <source>
        <strain evidence="9 10">DNF00058</strain>
    </source>
</reference>
<feature type="transmembrane region" description="Helical" evidence="6">
    <location>
        <begin position="20"/>
        <end position="37"/>
    </location>
</feature>
<feature type="transmembrane region" description="Helical" evidence="6">
    <location>
        <begin position="400"/>
        <end position="422"/>
    </location>
</feature>
<dbReference type="InterPro" id="IPR025405">
    <property type="entry name" value="DUF4131"/>
</dbReference>
<feature type="transmembrane region" description="Helical" evidence="6">
    <location>
        <begin position="300"/>
        <end position="320"/>
    </location>
</feature>
<feature type="transmembrane region" description="Helical" evidence="6">
    <location>
        <begin position="273"/>
        <end position="294"/>
    </location>
</feature>
<evidence type="ECO:0000256" key="3">
    <source>
        <dbReference type="ARBA" id="ARBA00022692"/>
    </source>
</evidence>
<feature type="transmembrane region" description="Helical" evidence="6">
    <location>
        <begin position="44"/>
        <end position="62"/>
    </location>
</feature>
<dbReference type="InterPro" id="IPR004477">
    <property type="entry name" value="ComEC_N"/>
</dbReference>
<dbReference type="NCBIfam" id="TIGR00360">
    <property type="entry name" value="ComEC_N-term"/>
    <property type="match status" value="1"/>
</dbReference>
<dbReference type="Pfam" id="PF03772">
    <property type="entry name" value="Competence"/>
    <property type="match status" value="1"/>
</dbReference>
<comment type="caution">
    <text evidence="9">The sequence shown here is derived from an EMBL/GenBank/DDBJ whole genome shotgun (WGS) entry which is preliminary data.</text>
</comment>
<feature type="transmembrane region" description="Helical" evidence="6">
    <location>
        <begin position="494"/>
        <end position="516"/>
    </location>
</feature>
<evidence type="ECO:0000256" key="1">
    <source>
        <dbReference type="ARBA" id="ARBA00004651"/>
    </source>
</evidence>
<dbReference type="PANTHER" id="PTHR30619">
    <property type="entry name" value="DNA INTERNALIZATION/COMPETENCE PROTEIN COMEC/REC2"/>
    <property type="match status" value="1"/>
</dbReference>
<dbReference type="EMBL" id="JRNU01000003">
    <property type="protein sequence ID" value="KGF53037.1"/>
    <property type="molecule type" value="Genomic_DNA"/>
</dbReference>
<dbReference type="InterPro" id="IPR052159">
    <property type="entry name" value="Competence_DNA_uptake"/>
</dbReference>
<comment type="subcellular location">
    <subcellularLocation>
        <location evidence="1">Cell membrane</location>
        <topology evidence="1">Multi-pass membrane protein</topology>
    </subcellularLocation>
</comment>
<feature type="transmembrane region" description="Helical" evidence="6">
    <location>
        <begin position="332"/>
        <end position="355"/>
    </location>
</feature>
<evidence type="ECO:0000313" key="10">
    <source>
        <dbReference type="Proteomes" id="UP000029614"/>
    </source>
</evidence>
<evidence type="ECO:0000256" key="6">
    <source>
        <dbReference type="SAM" id="Phobius"/>
    </source>
</evidence>
<keyword evidence="3 6" id="KW-0812">Transmembrane</keyword>
<feature type="transmembrane region" description="Helical" evidence="6">
    <location>
        <begin position="68"/>
        <end position="89"/>
    </location>
</feature>
<proteinExistence type="predicted"/>
<dbReference type="OrthoDB" id="9761531at2"/>
<dbReference type="AlphaFoldDB" id="A0A096CDM5"/>
<evidence type="ECO:0000256" key="2">
    <source>
        <dbReference type="ARBA" id="ARBA00022475"/>
    </source>
</evidence>
<name>A0A096CDM5_9BACT</name>
<keyword evidence="10" id="KW-1185">Reference proteome</keyword>
<keyword evidence="4 6" id="KW-1133">Transmembrane helix</keyword>
<dbReference type="Proteomes" id="UP000029614">
    <property type="component" value="Unassembled WGS sequence"/>
</dbReference>
<feature type="domain" description="ComEC/Rec2-related protein" evidence="7">
    <location>
        <begin position="239"/>
        <end position="514"/>
    </location>
</feature>
<evidence type="ECO:0000259" key="7">
    <source>
        <dbReference type="Pfam" id="PF03772"/>
    </source>
</evidence>
<evidence type="ECO:0000256" key="4">
    <source>
        <dbReference type="ARBA" id="ARBA00022989"/>
    </source>
</evidence>
<feature type="transmembrane region" description="Helical" evidence="6">
    <location>
        <begin position="428"/>
        <end position="454"/>
    </location>
</feature>
<evidence type="ECO:0000256" key="5">
    <source>
        <dbReference type="ARBA" id="ARBA00023136"/>
    </source>
</evidence>
<gene>
    <name evidence="9" type="ORF">HMPREF9302_01340</name>
</gene>
<accession>A0A096CDM5</accession>
<dbReference type="PANTHER" id="PTHR30619:SF1">
    <property type="entry name" value="RECOMBINATION PROTEIN 2"/>
    <property type="match status" value="1"/>
</dbReference>
<feature type="transmembrane region" description="Helical" evidence="6">
    <location>
        <begin position="361"/>
        <end position="379"/>
    </location>
</feature>